<evidence type="ECO:0000313" key="11">
    <source>
        <dbReference type="Proteomes" id="UP001501231"/>
    </source>
</evidence>
<evidence type="ECO:0000256" key="5">
    <source>
        <dbReference type="ARBA" id="ARBA00022989"/>
    </source>
</evidence>
<dbReference type="PANTHER" id="PTHR42718">
    <property type="entry name" value="MAJOR FACILITATOR SUPERFAMILY MULTIDRUG TRANSPORTER MFSC"/>
    <property type="match status" value="1"/>
</dbReference>
<dbReference type="SUPFAM" id="SSF103473">
    <property type="entry name" value="MFS general substrate transporter"/>
    <property type="match status" value="1"/>
</dbReference>
<evidence type="ECO:0000256" key="4">
    <source>
        <dbReference type="ARBA" id="ARBA00022692"/>
    </source>
</evidence>
<feature type="region of interest" description="Disordered" evidence="7">
    <location>
        <begin position="1"/>
        <end position="24"/>
    </location>
</feature>
<protein>
    <submittedName>
        <fullName evidence="10">MFS transporter</fullName>
    </submittedName>
</protein>
<dbReference type="Pfam" id="PF07690">
    <property type="entry name" value="MFS_1"/>
    <property type="match status" value="2"/>
</dbReference>
<gene>
    <name evidence="10" type="ORF">GCM10010191_55590</name>
</gene>
<dbReference type="RefSeq" id="WP_344592800.1">
    <property type="nucleotide sequence ID" value="NZ_BAAARW010000020.1"/>
</dbReference>
<feature type="transmembrane region" description="Helical" evidence="8">
    <location>
        <begin position="409"/>
        <end position="426"/>
    </location>
</feature>
<name>A0ABN3JML4_9ACTN</name>
<sequence>MHDDQTSPESPSENASRPAPRHAPGTGAKAPLIAWILWGVGILAYVVAILHRTSFGVAGLDAADRFGASGGMLASFTVLQLLVYAGLQIPVGLLLDRIGPRWMIAGGALLMAAGQGLLAVSTGLGAAVVARVLVGTGDAMTFISVLGLVTRWFPARRVPVVTQLTGLLGQLGQVLSAVPLVALLHGPGWTFAFGSAASLGVLVGVLALAVLRNGPTGPAGTAPTLADVGRDLADSWRHPGTRLGLWSHFTTQFPANTFTLMWGYPYLVSGHGLSPATASALLTVLVLATMITGPLVGGLVARFPLRRSWLVLGIIGLMIGAWTVTLAVPPPAPTWLLVVLVLCVALGGPGSMIGFDFARTFNPPGRQGAATGIVNAGGFVAALITILLIGVVLDVMSPGREFTPEAFRAAWTVMFLFWGAGLVGVLRTRTLARRRMAEEGVRVPPLRESLRRRAEERAR</sequence>
<proteinExistence type="predicted"/>
<evidence type="ECO:0000313" key="10">
    <source>
        <dbReference type="EMBL" id="GAA2434090.1"/>
    </source>
</evidence>
<accession>A0ABN3JML4</accession>
<dbReference type="InterPro" id="IPR020846">
    <property type="entry name" value="MFS_dom"/>
</dbReference>
<dbReference type="CDD" id="cd06174">
    <property type="entry name" value="MFS"/>
    <property type="match status" value="1"/>
</dbReference>
<keyword evidence="11" id="KW-1185">Reference proteome</keyword>
<dbReference type="PROSITE" id="PS50850">
    <property type="entry name" value="MFS"/>
    <property type="match status" value="1"/>
</dbReference>
<dbReference type="InterPro" id="IPR011701">
    <property type="entry name" value="MFS"/>
</dbReference>
<organism evidence="10 11">
    <name type="scientific">Actinomadura vinacea</name>
    <dbReference type="NCBI Taxonomy" id="115336"/>
    <lineage>
        <taxon>Bacteria</taxon>
        <taxon>Bacillati</taxon>
        <taxon>Actinomycetota</taxon>
        <taxon>Actinomycetes</taxon>
        <taxon>Streptosporangiales</taxon>
        <taxon>Thermomonosporaceae</taxon>
        <taxon>Actinomadura</taxon>
    </lineage>
</organism>
<keyword evidence="6 8" id="KW-0472">Membrane</keyword>
<keyword evidence="2" id="KW-0813">Transport</keyword>
<evidence type="ECO:0000256" key="8">
    <source>
        <dbReference type="SAM" id="Phobius"/>
    </source>
</evidence>
<evidence type="ECO:0000256" key="6">
    <source>
        <dbReference type="ARBA" id="ARBA00023136"/>
    </source>
</evidence>
<comment type="caution">
    <text evidence="10">The sequence shown here is derived from an EMBL/GenBank/DDBJ whole genome shotgun (WGS) entry which is preliminary data.</text>
</comment>
<feature type="transmembrane region" description="Helical" evidence="8">
    <location>
        <begin position="245"/>
        <end position="264"/>
    </location>
</feature>
<feature type="transmembrane region" description="Helical" evidence="8">
    <location>
        <begin position="32"/>
        <end position="51"/>
    </location>
</feature>
<feature type="transmembrane region" description="Helical" evidence="8">
    <location>
        <begin position="71"/>
        <end position="95"/>
    </location>
</feature>
<keyword evidence="5 8" id="KW-1133">Transmembrane helix</keyword>
<dbReference type="EMBL" id="BAAARW010000020">
    <property type="protein sequence ID" value="GAA2434090.1"/>
    <property type="molecule type" value="Genomic_DNA"/>
</dbReference>
<evidence type="ECO:0000256" key="2">
    <source>
        <dbReference type="ARBA" id="ARBA00022448"/>
    </source>
</evidence>
<feature type="transmembrane region" description="Helical" evidence="8">
    <location>
        <begin position="189"/>
        <end position="211"/>
    </location>
</feature>
<evidence type="ECO:0000259" key="9">
    <source>
        <dbReference type="PROSITE" id="PS50850"/>
    </source>
</evidence>
<feature type="transmembrane region" description="Helical" evidence="8">
    <location>
        <begin position="161"/>
        <end position="183"/>
    </location>
</feature>
<evidence type="ECO:0000256" key="3">
    <source>
        <dbReference type="ARBA" id="ARBA00022475"/>
    </source>
</evidence>
<comment type="subcellular location">
    <subcellularLocation>
        <location evidence="1">Cell membrane</location>
        <topology evidence="1">Multi-pass membrane protein</topology>
    </subcellularLocation>
</comment>
<dbReference type="PANTHER" id="PTHR42718:SF46">
    <property type="entry name" value="BLR6921 PROTEIN"/>
    <property type="match status" value="1"/>
</dbReference>
<dbReference type="Proteomes" id="UP001501231">
    <property type="component" value="Unassembled WGS sequence"/>
</dbReference>
<feature type="transmembrane region" description="Helical" evidence="8">
    <location>
        <begin position="276"/>
        <end position="297"/>
    </location>
</feature>
<dbReference type="InterPro" id="IPR036259">
    <property type="entry name" value="MFS_trans_sf"/>
</dbReference>
<reference evidence="10 11" key="1">
    <citation type="journal article" date="2019" name="Int. J. Syst. Evol. Microbiol.">
        <title>The Global Catalogue of Microorganisms (GCM) 10K type strain sequencing project: providing services to taxonomists for standard genome sequencing and annotation.</title>
        <authorList>
            <consortium name="The Broad Institute Genomics Platform"/>
            <consortium name="The Broad Institute Genome Sequencing Center for Infectious Disease"/>
            <person name="Wu L."/>
            <person name="Ma J."/>
        </authorList>
    </citation>
    <scope>NUCLEOTIDE SEQUENCE [LARGE SCALE GENOMIC DNA]</scope>
    <source>
        <strain evidence="10 11">JCM 3325</strain>
    </source>
</reference>
<dbReference type="Gene3D" id="1.20.1250.20">
    <property type="entry name" value="MFS general substrate transporter like domains"/>
    <property type="match status" value="2"/>
</dbReference>
<feature type="transmembrane region" description="Helical" evidence="8">
    <location>
        <begin position="334"/>
        <end position="357"/>
    </location>
</feature>
<evidence type="ECO:0000256" key="7">
    <source>
        <dbReference type="SAM" id="MobiDB-lite"/>
    </source>
</evidence>
<keyword evidence="3" id="KW-1003">Cell membrane</keyword>
<feature type="transmembrane region" description="Helical" evidence="8">
    <location>
        <begin position="309"/>
        <end position="328"/>
    </location>
</feature>
<feature type="transmembrane region" description="Helical" evidence="8">
    <location>
        <begin position="128"/>
        <end position="149"/>
    </location>
</feature>
<keyword evidence="4 8" id="KW-0812">Transmembrane</keyword>
<feature type="transmembrane region" description="Helical" evidence="8">
    <location>
        <begin position="102"/>
        <end position="122"/>
    </location>
</feature>
<feature type="transmembrane region" description="Helical" evidence="8">
    <location>
        <begin position="369"/>
        <end position="389"/>
    </location>
</feature>
<feature type="domain" description="Major facilitator superfamily (MFS) profile" evidence="9">
    <location>
        <begin position="32"/>
        <end position="436"/>
    </location>
</feature>
<evidence type="ECO:0000256" key="1">
    <source>
        <dbReference type="ARBA" id="ARBA00004651"/>
    </source>
</evidence>